<dbReference type="Gene3D" id="4.10.950.10">
    <property type="entry name" value="Ribosomal protein L2, domain 3"/>
    <property type="match status" value="1"/>
</dbReference>
<dbReference type="NCBIfam" id="TIGR01171">
    <property type="entry name" value="rplB_bact"/>
    <property type="match status" value="1"/>
</dbReference>
<dbReference type="InterPro" id="IPR023574">
    <property type="entry name" value="Ribosomal_uL4_dom_sf"/>
</dbReference>
<feature type="compositionally biased region" description="Low complexity" evidence="9">
    <location>
        <begin position="1"/>
        <end position="10"/>
    </location>
</feature>
<dbReference type="InterPro" id="IPR022669">
    <property type="entry name" value="Ribosomal_uL2_C"/>
</dbReference>
<dbReference type="GO" id="GO:0016740">
    <property type="term" value="F:transferase activity"/>
    <property type="evidence" value="ECO:0007669"/>
    <property type="project" value="InterPro"/>
</dbReference>
<keyword evidence="4 12" id="KW-0689">Ribosomal protein</keyword>
<dbReference type="Pfam" id="PF03947">
    <property type="entry name" value="Ribosomal_L2_C"/>
    <property type="match status" value="1"/>
</dbReference>
<feature type="compositionally biased region" description="Basic residues" evidence="9">
    <location>
        <begin position="554"/>
        <end position="564"/>
    </location>
</feature>
<dbReference type="Pfam" id="PF00181">
    <property type="entry name" value="Ribosomal_L2_N"/>
    <property type="match status" value="1"/>
</dbReference>
<evidence type="ECO:0000313" key="12">
    <source>
        <dbReference type="EMBL" id="CAI8053344.1"/>
    </source>
</evidence>
<comment type="similarity">
    <text evidence="2">Belongs to the universal ribosomal protein uL3 family.</text>
</comment>
<dbReference type="Proteomes" id="UP001174909">
    <property type="component" value="Unassembled WGS sequence"/>
</dbReference>
<dbReference type="Gene3D" id="2.30.30.30">
    <property type="match status" value="1"/>
</dbReference>
<evidence type="ECO:0000256" key="9">
    <source>
        <dbReference type="SAM" id="MobiDB-lite"/>
    </source>
</evidence>
<dbReference type="PROSITE" id="PS00467">
    <property type="entry name" value="RIBOSOMAL_L2"/>
    <property type="match status" value="1"/>
</dbReference>
<comment type="similarity">
    <text evidence="1">Belongs to the universal ribosomal protein uL2 family.</text>
</comment>
<dbReference type="FunFam" id="2.40.50.140:FF:000003">
    <property type="entry name" value="50S ribosomal protein L2"/>
    <property type="match status" value="1"/>
</dbReference>
<dbReference type="InterPro" id="IPR008991">
    <property type="entry name" value="Translation_prot_SH3-like_sf"/>
</dbReference>
<evidence type="ECO:0000256" key="1">
    <source>
        <dbReference type="ARBA" id="ARBA00005636"/>
    </source>
</evidence>
<dbReference type="InterPro" id="IPR012340">
    <property type="entry name" value="NA-bd_OB-fold"/>
</dbReference>
<dbReference type="PANTHER" id="PTHR13691">
    <property type="entry name" value="RIBOSOMAL PROTEIN L2"/>
    <property type="match status" value="1"/>
</dbReference>
<dbReference type="FunFam" id="2.40.30.10:FF:000004">
    <property type="entry name" value="50S ribosomal protein L3"/>
    <property type="match status" value="1"/>
</dbReference>
<accession>A0AA35TT93</accession>
<dbReference type="NCBIfam" id="TIGR03953">
    <property type="entry name" value="rplD_bact"/>
    <property type="match status" value="1"/>
</dbReference>
<reference evidence="12" key="1">
    <citation type="submission" date="2023-03" db="EMBL/GenBank/DDBJ databases">
        <authorList>
            <person name="Steffen K."/>
            <person name="Cardenas P."/>
        </authorList>
    </citation>
    <scope>NUCLEOTIDE SEQUENCE</scope>
</reference>
<evidence type="ECO:0000256" key="5">
    <source>
        <dbReference type="ARBA" id="ARBA00023274"/>
    </source>
</evidence>
<dbReference type="HAMAP" id="MF_01328_B">
    <property type="entry name" value="Ribosomal_uL4_B"/>
    <property type="match status" value="1"/>
</dbReference>
<keyword evidence="5" id="KW-0687">Ribonucleoprotein</keyword>
<feature type="domain" description="Large ribosomal subunit protein uL2 RNA-binding" evidence="11">
    <location>
        <begin position="387"/>
        <end position="463"/>
    </location>
</feature>
<dbReference type="Gene3D" id="2.40.30.10">
    <property type="entry name" value="Translation factors"/>
    <property type="match status" value="1"/>
</dbReference>
<gene>
    <name evidence="12" type="ORF">GBAR_LOCUS29170</name>
</gene>
<dbReference type="InterPro" id="IPR013005">
    <property type="entry name" value="Ribosomal_uL4-like"/>
</dbReference>
<dbReference type="SUPFAM" id="SSF50104">
    <property type="entry name" value="Translation proteins SH3-like domain"/>
    <property type="match status" value="1"/>
</dbReference>
<evidence type="ECO:0000256" key="3">
    <source>
        <dbReference type="ARBA" id="ARBA00010528"/>
    </source>
</evidence>
<keyword evidence="13" id="KW-1185">Reference proteome</keyword>
<dbReference type="InterPro" id="IPR014722">
    <property type="entry name" value="Rib_uL2_dom2"/>
</dbReference>
<dbReference type="FunFam" id="4.10.950.10:FF:000001">
    <property type="entry name" value="50S ribosomal protein L2"/>
    <property type="match status" value="1"/>
</dbReference>
<evidence type="ECO:0000256" key="2">
    <source>
        <dbReference type="ARBA" id="ARBA00006540"/>
    </source>
</evidence>
<comment type="caution">
    <text evidence="12">The sequence shown here is derived from an EMBL/GenBank/DDBJ whole genome shotgun (WGS) entry which is preliminary data.</text>
</comment>
<name>A0AA35TT93_GEOBA</name>
<dbReference type="InterPro" id="IPR002171">
    <property type="entry name" value="Ribosomal_uL2"/>
</dbReference>
<feature type="region of interest" description="Disordered" evidence="9">
    <location>
        <begin position="1"/>
        <end position="26"/>
    </location>
</feature>
<dbReference type="HAMAP" id="MF_01320_B">
    <property type="entry name" value="Ribosomal_uL2_B"/>
    <property type="match status" value="1"/>
</dbReference>
<dbReference type="Gene3D" id="3.40.1370.10">
    <property type="match status" value="1"/>
</dbReference>
<evidence type="ECO:0000256" key="4">
    <source>
        <dbReference type="ARBA" id="ARBA00022980"/>
    </source>
</evidence>
<feature type="domain" description="Large ribosomal subunit protein uL2 C-terminal" evidence="10">
    <location>
        <begin position="469"/>
        <end position="597"/>
    </location>
</feature>
<dbReference type="GO" id="GO:0002181">
    <property type="term" value="P:cytoplasmic translation"/>
    <property type="evidence" value="ECO:0007669"/>
    <property type="project" value="TreeGrafter"/>
</dbReference>
<protein>
    <recommendedName>
        <fullName evidence="6">Large ribosomal subunit protein uL2</fullName>
    </recommendedName>
    <alternativeName>
        <fullName evidence="7">60S ribosomal protein L8</fullName>
    </alternativeName>
    <alternativeName>
        <fullName evidence="8">Large ribosomal subunit protein uL2m</fullName>
    </alternativeName>
</protein>
<evidence type="ECO:0000256" key="8">
    <source>
        <dbReference type="ARBA" id="ARBA00069872"/>
    </source>
</evidence>
<dbReference type="SMART" id="SM01382">
    <property type="entry name" value="Ribosomal_L2_C"/>
    <property type="match status" value="1"/>
</dbReference>
<dbReference type="InterPro" id="IPR002136">
    <property type="entry name" value="Ribosomal_uL4"/>
</dbReference>
<dbReference type="SMART" id="SM01383">
    <property type="entry name" value="Ribosomal_L2"/>
    <property type="match status" value="1"/>
</dbReference>
<feature type="region of interest" description="Disordered" evidence="9">
    <location>
        <begin position="380"/>
        <end position="403"/>
    </location>
</feature>
<proteinExistence type="inferred from homology"/>
<dbReference type="AlphaFoldDB" id="A0AA35TT93"/>
<feature type="compositionally biased region" description="Polar residues" evidence="9">
    <location>
        <begin position="542"/>
        <end position="551"/>
    </location>
</feature>
<dbReference type="SUPFAM" id="SSF50249">
    <property type="entry name" value="Nucleic acid-binding proteins"/>
    <property type="match status" value="1"/>
</dbReference>
<organism evidence="12 13">
    <name type="scientific">Geodia barretti</name>
    <name type="common">Barrett's horny sponge</name>
    <dbReference type="NCBI Taxonomy" id="519541"/>
    <lineage>
        <taxon>Eukaryota</taxon>
        <taxon>Metazoa</taxon>
        <taxon>Porifera</taxon>
        <taxon>Demospongiae</taxon>
        <taxon>Heteroscleromorpha</taxon>
        <taxon>Tetractinellida</taxon>
        <taxon>Astrophorina</taxon>
        <taxon>Geodiidae</taxon>
        <taxon>Geodia</taxon>
    </lineage>
</organism>
<dbReference type="FunFam" id="2.30.30.30:FF:000001">
    <property type="entry name" value="50S ribosomal protein L2"/>
    <property type="match status" value="1"/>
</dbReference>
<sequence>MRASHGVSVSHRSHGSTGQCQDPGKVFKGKKMAGQLGNARATVQNLEVVATDAARGLIMVKGGVPGPKGGVVLLSDAKKRRLPDDVPFPAGLLEESEPEVVEETAPAVDVIDFDAKKVGKIELADNVFGVAVRPDLMHRTVRWQLAKRRAGTHKTKSVAEIRGSTRKPFKQKGTGRARAGSRRAPHHRGGVAIFGPVLRDHAHKLPKKVRKLALKSALSSKQSDGKLLIVDSLDLGSAKTRVLAERLAGLGWSSALIIDGDEIDNGFARAARNLTGVQVLPQMGANVYDILRRDRLVLTRKAVEDSAGAADMSTEPKERWYDTILGPVVTEKSTQGSEHNQVTFKMALKHFKPTTPGRRQLVLVDRSDLWKGKPVKALTEGLSQKGGRNSDGRITMRHRGGGHKRRYRKIDFKRRKFNVPATVERLEYDPNRSAFIALVRYEDGEQAYILAPQRVSPGDKVVSGDRCDIKPGNAMPMSNIPVGTIIHNVEMKPGKGGQIARSAGNYVQLVGKDQGYALLRLPSGEQRMVHARCMATIGAVSNPDNQNTNQGKAGRMRWRGRRPSVRGVAMNPVDHPHGGGEGKSSGGRHPVTPWGVPTKGKRTRSNKRTDRFIMRRRGKK</sequence>
<dbReference type="Pfam" id="PF00573">
    <property type="entry name" value="Ribosomal_L4"/>
    <property type="match status" value="1"/>
</dbReference>
<evidence type="ECO:0000259" key="10">
    <source>
        <dbReference type="SMART" id="SM01382"/>
    </source>
</evidence>
<dbReference type="SUPFAM" id="SSF52166">
    <property type="entry name" value="Ribosomal protein L4"/>
    <property type="match status" value="1"/>
</dbReference>
<dbReference type="InterPro" id="IPR005880">
    <property type="entry name" value="Ribosomal_uL2_bac/org-type"/>
</dbReference>
<evidence type="ECO:0000259" key="11">
    <source>
        <dbReference type="SMART" id="SM01383"/>
    </source>
</evidence>
<dbReference type="GO" id="GO:0003723">
    <property type="term" value="F:RNA binding"/>
    <property type="evidence" value="ECO:0007669"/>
    <property type="project" value="InterPro"/>
</dbReference>
<dbReference type="InterPro" id="IPR014726">
    <property type="entry name" value="Ribosomal_uL2_dom3"/>
</dbReference>
<dbReference type="EMBL" id="CASHTH010004086">
    <property type="protein sequence ID" value="CAI8053344.1"/>
    <property type="molecule type" value="Genomic_DNA"/>
</dbReference>
<dbReference type="GO" id="GO:0003735">
    <property type="term" value="F:structural constituent of ribosome"/>
    <property type="evidence" value="ECO:0007669"/>
    <property type="project" value="InterPro"/>
</dbReference>
<evidence type="ECO:0000313" key="13">
    <source>
        <dbReference type="Proteomes" id="UP001174909"/>
    </source>
</evidence>
<feature type="region of interest" description="Disordered" evidence="9">
    <location>
        <begin position="166"/>
        <end position="186"/>
    </location>
</feature>
<comment type="similarity">
    <text evidence="3">Belongs to the universal ribosomal protein uL4 family.</text>
</comment>
<dbReference type="SUPFAM" id="SSF50447">
    <property type="entry name" value="Translation proteins"/>
    <property type="match status" value="1"/>
</dbReference>
<dbReference type="InterPro" id="IPR022666">
    <property type="entry name" value="Ribosomal_uL2_RNA-bd_dom"/>
</dbReference>
<dbReference type="InterPro" id="IPR022671">
    <property type="entry name" value="Ribosomal_uL2_CS"/>
</dbReference>
<evidence type="ECO:0000256" key="6">
    <source>
        <dbReference type="ARBA" id="ARBA00035242"/>
    </source>
</evidence>
<feature type="region of interest" description="Disordered" evidence="9">
    <location>
        <begin position="540"/>
        <end position="620"/>
    </location>
</feature>
<evidence type="ECO:0000256" key="7">
    <source>
        <dbReference type="ARBA" id="ARBA00035350"/>
    </source>
</evidence>
<dbReference type="PANTHER" id="PTHR13691:SF5">
    <property type="entry name" value="LARGE RIBOSOMAL SUBUNIT PROTEIN UL2M"/>
    <property type="match status" value="1"/>
</dbReference>
<dbReference type="GO" id="GO:0015934">
    <property type="term" value="C:large ribosomal subunit"/>
    <property type="evidence" value="ECO:0007669"/>
    <property type="project" value="InterPro"/>
</dbReference>
<dbReference type="Gene3D" id="2.40.50.140">
    <property type="entry name" value="Nucleic acid-binding proteins"/>
    <property type="match status" value="1"/>
</dbReference>
<dbReference type="InterPro" id="IPR009000">
    <property type="entry name" value="Transl_B-barrel_sf"/>
</dbReference>